<dbReference type="PANTHER" id="PTHR23416">
    <property type="entry name" value="SIALIC ACID SYNTHASE-RELATED"/>
    <property type="match status" value="1"/>
</dbReference>
<evidence type="ECO:0000256" key="2">
    <source>
        <dbReference type="ARBA" id="ARBA00022679"/>
    </source>
</evidence>
<dbReference type="InterPro" id="IPR024688">
    <property type="entry name" value="Mac_dom"/>
</dbReference>
<dbReference type="Proteomes" id="UP000276133">
    <property type="component" value="Unassembled WGS sequence"/>
</dbReference>
<dbReference type="InterPro" id="IPR001451">
    <property type="entry name" value="Hexapep"/>
</dbReference>
<dbReference type="SMART" id="SM01266">
    <property type="entry name" value="Mac"/>
    <property type="match status" value="1"/>
</dbReference>
<dbReference type="OrthoDB" id="10030506at2759"/>
<evidence type="ECO:0000259" key="4">
    <source>
        <dbReference type="SMART" id="SM01266"/>
    </source>
</evidence>
<organism evidence="5 6">
    <name type="scientific">Brachionus plicatilis</name>
    <name type="common">Marine rotifer</name>
    <name type="synonym">Brachionus muelleri</name>
    <dbReference type="NCBI Taxonomy" id="10195"/>
    <lineage>
        <taxon>Eukaryota</taxon>
        <taxon>Metazoa</taxon>
        <taxon>Spiralia</taxon>
        <taxon>Gnathifera</taxon>
        <taxon>Rotifera</taxon>
        <taxon>Eurotatoria</taxon>
        <taxon>Monogononta</taxon>
        <taxon>Pseudotrocha</taxon>
        <taxon>Ploima</taxon>
        <taxon>Brachionidae</taxon>
        <taxon>Brachionus</taxon>
    </lineage>
</organism>
<dbReference type="EMBL" id="REGN01000830">
    <property type="protein sequence ID" value="RNA38708.1"/>
    <property type="molecule type" value="Genomic_DNA"/>
</dbReference>
<dbReference type="Pfam" id="PF00132">
    <property type="entry name" value="Hexapep"/>
    <property type="match status" value="1"/>
</dbReference>
<keyword evidence="3" id="KW-0012">Acyltransferase</keyword>
<dbReference type="Pfam" id="PF12464">
    <property type="entry name" value="Mac"/>
    <property type="match status" value="1"/>
</dbReference>
<comment type="similarity">
    <text evidence="1">Belongs to the transferase hexapeptide repeat family.</text>
</comment>
<dbReference type="GO" id="GO:0016407">
    <property type="term" value="F:acetyltransferase activity"/>
    <property type="evidence" value="ECO:0007669"/>
    <property type="project" value="InterPro"/>
</dbReference>
<dbReference type="FunFam" id="2.160.10.10:FF:000025">
    <property type="entry name" value="Hexapeptide-repeat containing-acetyltransferase"/>
    <property type="match status" value="1"/>
</dbReference>
<evidence type="ECO:0000313" key="6">
    <source>
        <dbReference type="Proteomes" id="UP000276133"/>
    </source>
</evidence>
<dbReference type="InterPro" id="IPR018357">
    <property type="entry name" value="Hexapep_transf_CS"/>
</dbReference>
<keyword evidence="6" id="KW-1185">Reference proteome</keyword>
<dbReference type="PROSITE" id="PS00101">
    <property type="entry name" value="HEXAPEP_TRANSFERASES"/>
    <property type="match status" value="1"/>
</dbReference>
<proteinExistence type="inferred from homology"/>
<comment type="caution">
    <text evidence="5">The sequence shown here is derived from an EMBL/GenBank/DDBJ whole genome shotgun (WGS) entry which is preliminary data.</text>
</comment>
<dbReference type="Gene3D" id="2.160.10.10">
    <property type="entry name" value="Hexapeptide repeat proteins"/>
    <property type="match status" value="1"/>
</dbReference>
<evidence type="ECO:0000256" key="1">
    <source>
        <dbReference type="ARBA" id="ARBA00007274"/>
    </source>
</evidence>
<dbReference type="SUPFAM" id="SSF51161">
    <property type="entry name" value="Trimeric LpxA-like enzymes"/>
    <property type="match status" value="1"/>
</dbReference>
<dbReference type="InterPro" id="IPR051159">
    <property type="entry name" value="Hexapeptide_acetyltransf"/>
</dbReference>
<dbReference type="InterPro" id="IPR011004">
    <property type="entry name" value="Trimer_LpxA-like_sf"/>
</dbReference>
<reference evidence="5 6" key="1">
    <citation type="journal article" date="2018" name="Sci. Rep.">
        <title>Genomic signatures of local adaptation to the degree of environmental predictability in rotifers.</title>
        <authorList>
            <person name="Franch-Gras L."/>
            <person name="Hahn C."/>
            <person name="Garcia-Roger E.M."/>
            <person name="Carmona M.J."/>
            <person name="Serra M."/>
            <person name="Gomez A."/>
        </authorList>
    </citation>
    <scope>NUCLEOTIDE SEQUENCE [LARGE SCALE GENOMIC DNA]</scope>
    <source>
        <strain evidence="5">HYR1</strain>
    </source>
</reference>
<dbReference type="AlphaFoldDB" id="A0A3M7ST16"/>
<dbReference type="PANTHER" id="PTHR23416:SF23">
    <property type="entry name" value="ACETYLTRANSFERASE C18B11.09C-RELATED"/>
    <property type="match status" value="1"/>
</dbReference>
<dbReference type="STRING" id="10195.A0A3M7ST16"/>
<accession>A0A3M7ST16</accession>
<dbReference type="CDD" id="cd03357">
    <property type="entry name" value="LbH_MAT_GAT"/>
    <property type="match status" value="1"/>
</dbReference>
<dbReference type="GO" id="GO:0008374">
    <property type="term" value="F:O-acyltransferase activity"/>
    <property type="evidence" value="ECO:0007669"/>
    <property type="project" value="TreeGrafter"/>
</dbReference>
<evidence type="ECO:0000313" key="5">
    <source>
        <dbReference type="EMBL" id="RNA38708.1"/>
    </source>
</evidence>
<keyword evidence="2 5" id="KW-0808">Transferase</keyword>
<protein>
    <submittedName>
        <fullName evidence="5">Maltose acetyltransferase</fullName>
    </submittedName>
</protein>
<sequence length="227" mass="25214">MKRTIFIFILIQTLNGNNILKPLRFDPPSRIDIELKNVTELNDAERMLAGLPYNANDINLSNGRIYAKQMCQKYNNMDPLDDRDQVLKELLGTHSKGNYIEPPFYCDYGSNIHLGENVYMNHGCILLDVNEIRIGKNTFLGPNVQIYTAGHPTDPILRRKTEFGKAITIGRDSWIGGSAIILPGITIGDGVTIGAGSVVTKDIESFTVAVGNPARVIKRLNITNLND</sequence>
<evidence type="ECO:0000256" key="3">
    <source>
        <dbReference type="ARBA" id="ARBA00023315"/>
    </source>
</evidence>
<name>A0A3M7ST16_BRAPC</name>
<gene>
    <name evidence="5" type="ORF">BpHYR1_013963</name>
</gene>
<feature type="domain" description="Maltose/galactoside acetyltransferase" evidence="4">
    <location>
        <begin position="44"/>
        <end position="96"/>
    </location>
</feature>